<dbReference type="Proteomes" id="UP000016960">
    <property type="component" value="Unassembled WGS sequence"/>
</dbReference>
<organism evidence="1 2">
    <name type="scientific">Rubidibacter lacunae KORDI 51-2</name>
    <dbReference type="NCBI Taxonomy" id="582515"/>
    <lineage>
        <taxon>Bacteria</taxon>
        <taxon>Bacillati</taxon>
        <taxon>Cyanobacteriota</taxon>
        <taxon>Cyanophyceae</taxon>
        <taxon>Oscillatoriophycideae</taxon>
        <taxon>Chroococcales</taxon>
        <taxon>Aphanothecaceae</taxon>
        <taxon>Rubidibacter</taxon>
    </lineage>
</organism>
<dbReference type="InParanoid" id="U5DEW8"/>
<evidence type="ECO:0000313" key="1">
    <source>
        <dbReference type="EMBL" id="ERN40136.1"/>
    </source>
</evidence>
<protein>
    <submittedName>
        <fullName evidence="1">Uncharacterized protein</fullName>
    </submittedName>
</protein>
<keyword evidence="2" id="KW-1185">Reference proteome</keyword>
<dbReference type="EMBL" id="ASSJ01000081">
    <property type="protein sequence ID" value="ERN40136.1"/>
    <property type="molecule type" value="Genomic_DNA"/>
</dbReference>
<reference evidence="1 2" key="1">
    <citation type="submission" date="2013-05" db="EMBL/GenBank/DDBJ databases">
        <title>Draft genome sequence of Rubidibacter lacunae KORDI 51-2.</title>
        <authorList>
            <person name="Choi D.H."/>
            <person name="Noh J.H."/>
            <person name="Kwon K.-K."/>
            <person name="Lee J.-H."/>
            <person name="Ryu J.-Y."/>
        </authorList>
    </citation>
    <scope>NUCLEOTIDE SEQUENCE [LARGE SCALE GENOMIC DNA]</scope>
    <source>
        <strain evidence="1 2">KORDI 51-2</strain>
    </source>
</reference>
<name>U5DEW8_9CHRO</name>
<comment type="caution">
    <text evidence="1">The sequence shown here is derived from an EMBL/GenBank/DDBJ whole genome shotgun (WGS) entry which is preliminary data.</text>
</comment>
<sequence length="31" mass="3356">MPGKLYIDIAESAEELRSLLLSTSNTNSSKS</sequence>
<evidence type="ECO:0000313" key="2">
    <source>
        <dbReference type="Proteomes" id="UP000016960"/>
    </source>
</evidence>
<dbReference type="AlphaFoldDB" id="U5DEW8"/>
<accession>U5DEW8</accession>
<proteinExistence type="predicted"/>
<gene>
    <name evidence="1" type="ORF">KR51_00034250</name>
</gene>